<evidence type="ECO:0008006" key="6">
    <source>
        <dbReference type="Google" id="ProtNLM"/>
    </source>
</evidence>
<evidence type="ECO:0000256" key="1">
    <source>
        <dbReference type="SAM" id="MobiDB-lite"/>
    </source>
</evidence>
<protein>
    <recommendedName>
        <fullName evidence="6">Adenylate cyclase</fullName>
    </recommendedName>
</protein>
<keyword evidence="5" id="KW-1185">Reference proteome</keyword>
<dbReference type="Proteomes" id="UP000321960">
    <property type="component" value="Unassembled WGS sequence"/>
</dbReference>
<evidence type="ECO:0000313" key="4">
    <source>
        <dbReference type="Proteomes" id="UP000321960"/>
    </source>
</evidence>
<reference evidence="2 4" key="3">
    <citation type="submission" date="2019-07" db="EMBL/GenBank/DDBJ databases">
        <title>Whole genome shotgun sequence of Methylobacterium oxalidis NBRC 107715.</title>
        <authorList>
            <person name="Hosoyama A."/>
            <person name="Uohara A."/>
            <person name="Ohji S."/>
            <person name="Ichikawa N."/>
        </authorList>
    </citation>
    <scope>NUCLEOTIDE SEQUENCE [LARGE SCALE GENOMIC DNA]</scope>
    <source>
        <strain evidence="2 4">NBRC 107715</strain>
    </source>
</reference>
<dbReference type="EMBL" id="BSPK01000084">
    <property type="protein sequence ID" value="GLS65815.1"/>
    <property type="molecule type" value="Genomic_DNA"/>
</dbReference>
<comment type="caution">
    <text evidence="2">The sequence shown here is derived from an EMBL/GenBank/DDBJ whole genome shotgun (WGS) entry which is preliminary data.</text>
</comment>
<name>A0A512IYU4_9HYPH</name>
<evidence type="ECO:0000313" key="3">
    <source>
        <dbReference type="EMBL" id="GLS65815.1"/>
    </source>
</evidence>
<reference evidence="5" key="2">
    <citation type="journal article" date="2019" name="Int. J. Syst. Evol. Microbiol.">
        <title>The Global Catalogue of Microorganisms (GCM) 10K type strain sequencing project: providing services to taxonomists for standard genome sequencing and annotation.</title>
        <authorList>
            <consortium name="The Broad Institute Genomics Platform"/>
            <consortium name="The Broad Institute Genome Sequencing Center for Infectious Disease"/>
            <person name="Wu L."/>
            <person name="Ma J."/>
        </authorList>
    </citation>
    <scope>NUCLEOTIDE SEQUENCE [LARGE SCALE GENOMIC DNA]</scope>
    <source>
        <strain evidence="5">NBRC 107715</strain>
    </source>
</reference>
<evidence type="ECO:0000313" key="2">
    <source>
        <dbReference type="EMBL" id="GEP02882.1"/>
    </source>
</evidence>
<accession>A0A512IYU4</accession>
<organism evidence="2 4">
    <name type="scientific">Methylobacterium oxalidis</name>
    <dbReference type="NCBI Taxonomy" id="944322"/>
    <lineage>
        <taxon>Bacteria</taxon>
        <taxon>Pseudomonadati</taxon>
        <taxon>Pseudomonadota</taxon>
        <taxon>Alphaproteobacteria</taxon>
        <taxon>Hyphomicrobiales</taxon>
        <taxon>Methylobacteriaceae</taxon>
        <taxon>Methylobacterium</taxon>
    </lineage>
</organism>
<sequence length="286" mass="31229">MIRSQSTEGKAVDEQSASSCDTDETTAVEAALSALIVTGNVRLSERNRRFLSFVVTETLAGRGQRIKAYTIGVDVFGRSKSFDPDRDPIVRIEATRVRAALAEYYDSFGARDAVRIVLRPGSYVPTFEFSHPASGSERPRLLENAAAALDGPIAADERAGTVIVVTHRTDRRERCSLGRGEMYVEAIIKAVADFEIKVFLTPPPERRMVTQAMRELIHRPEAVFALDIAVHGIAEGRRYSWSLSDFRTGEIKASGFDDRADDDLPAGAQIDALAAELAQRIAASAG</sequence>
<dbReference type="Proteomes" id="UP001156856">
    <property type="component" value="Unassembled WGS sequence"/>
</dbReference>
<dbReference type="AlphaFoldDB" id="A0A512IYU4"/>
<reference evidence="3" key="1">
    <citation type="journal article" date="2014" name="Int. J. Syst. Evol. Microbiol.">
        <title>Complete genome of a new Firmicutes species belonging to the dominant human colonic microbiota ('Ruminococcus bicirculans') reveals two chromosomes and a selective capacity to utilize plant glucans.</title>
        <authorList>
            <consortium name="NISC Comparative Sequencing Program"/>
            <person name="Wegmann U."/>
            <person name="Louis P."/>
            <person name="Goesmann A."/>
            <person name="Henrissat B."/>
            <person name="Duncan S.H."/>
            <person name="Flint H.J."/>
        </authorList>
    </citation>
    <scope>NUCLEOTIDE SEQUENCE</scope>
    <source>
        <strain evidence="3">NBRC 107715</strain>
    </source>
</reference>
<evidence type="ECO:0000313" key="5">
    <source>
        <dbReference type="Proteomes" id="UP001156856"/>
    </source>
</evidence>
<feature type="region of interest" description="Disordered" evidence="1">
    <location>
        <begin position="1"/>
        <end position="23"/>
    </location>
</feature>
<gene>
    <name evidence="3" type="ORF">GCM10007888_41970</name>
    <name evidence="2" type="ORF">MOX02_09200</name>
</gene>
<reference evidence="3" key="4">
    <citation type="submission" date="2023-01" db="EMBL/GenBank/DDBJ databases">
        <title>Draft genome sequence of Methylobacterium oxalidis strain NBRC 107715.</title>
        <authorList>
            <person name="Sun Q."/>
            <person name="Mori K."/>
        </authorList>
    </citation>
    <scope>NUCLEOTIDE SEQUENCE</scope>
    <source>
        <strain evidence="3">NBRC 107715</strain>
    </source>
</reference>
<proteinExistence type="predicted"/>
<dbReference type="EMBL" id="BJZU01000014">
    <property type="protein sequence ID" value="GEP02882.1"/>
    <property type="molecule type" value="Genomic_DNA"/>
</dbReference>